<evidence type="ECO:0008006" key="3">
    <source>
        <dbReference type="Google" id="ProtNLM"/>
    </source>
</evidence>
<comment type="caution">
    <text evidence="2">The sequence shown here is derived from an EMBL/GenBank/DDBJ whole genome shotgun (WGS) entry which is preliminary data.</text>
</comment>
<feature type="non-terminal residue" evidence="2">
    <location>
        <position position="170"/>
    </location>
</feature>
<sequence>MKKIELLRAIHIPLGKMALISVLVFICFSCNNTVMERYLTDDYGESGTDYETGRVLFIVIDGASGTAIKNAQSSGNASHIKAMFPNSMYTFEGLADSKYTLDALSKDRGWANLLTGVTTHGVGLNDDESNPIPISSLKTPSFPSLMKQVNPNLRIGLYASDASFHEAFAK</sequence>
<name>A0A5J4Q4Z9_9ZZZZ</name>
<dbReference type="EMBL" id="SNRY01004781">
    <property type="protein sequence ID" value="KAA6316717.1"/>
    <property type="molecule type" value="Genomic_DNA"/>
</dbReference>
<feature type="transmembrane region" description="Helical" evidence="1">
    <location>
        <begin position="6"/>
        <end position="28"/>
    </location>
</feature>
<evidence type="ECO:0000256" key="1">
    <source>
        <dbReference type="SAM" id="Phobius"/>
    </source>
</evidence>
<keyword evidence="1" id="KW-0812">Transmembrane</keyword>
<keyword evidence="1" id="KW-0472">Membrane</keyword>
<keyword evidence="1" id="KW-1133">Transmembrane helix</keyword>
<reference evidence="2" key="1">
    <citation type="submission" date="2019-03" db="EMBL/GenBank/DDBJ databases">
        <title>Single cell metagenomics reveals metabolic interactions within the superorganism composed of flagellate Streblomastix strix and complex community of Bacteroidetes bacteria on its surface.</title>
        <authorList>
            <person name="Treitli S.C."/>
            <person name="Kolisko M."/>
            <person name="Husnik F."/>
            <person name="Keeling P."/>
            <person name="Hampl V."/>
        </authorList>
    </citation>
    <scope>NUCLEOTIDE SEQUENCE</scope>
    <source>
        <strain evidence="2">STM</strain>
    </source>
</reference>
<dbReference type="AlphaFoldDB" id="A0A5J4Q4Z9"/>
<evidence type="ECO:0000313" key="2">
    <source>
        <dbReference type="EMBL" id="KAA6316717.1"/>
    </source>
</evidence>
<gene>
    <name evidence="2" type="ORF">EZS27_033012</name>
</gene>
<organism evidence="2">
    <name type="scientific">termite gut metagenome</name>
    <dbReference type="NCBI Taxonomy" id="433724"/>
    <lineage>
        <taxon>unclassified sequences</taxon>
        <taxon>metagenomes</taxon>
        <taxon>organismal metagenomes</taxon>
    </lineage>
</organism>
<proteinExistence type="predicted"/>
<accession>A0A5J4Q4Z9</accession>
<protein>
    <recommendedName>
        <fullName evidence="3">Alkaline phosphatase</fullName>
    </recommendedName>
</protein>